<keyword evidence="3 5" id="KW-1133">Transmembrane helix</keyword>
<feature type="transmembrane region" description="Helical" evidence="5">
    <location>
        <begin position="411"/>
        <end position="433"/>
    </location>
</feature>
<evidence type="ECO:0000256" key="2">
    <source>
        <dbReference type="ARBA" id="ARBA00022692"/>
    </source>
</evidence>
<dbReference type="AlphaFoldDB" id="A0A7S0F3Q8"/>
<reference evidence="7" key="1">
    <citation type="submission" date="2021-01" db="EMBL/GenBank/DDBJ databases">
        <authorList>
            <person name="Corre E."/>
            <person name="Pelletier E."/>
            <person name="Niang G."/>
            <person name="Scheremetjew M."/>
            <person name="Finn R."/>
            <person name="Kale V."/>
            <person name="Holt S."/>
            <person name="Cochrane G."/>
            <person name="Meng A."/>
            <person name="Brown T."/>
            <person name="Cohen L."/>
        </authorList>
    </citation>
    <scope>NUCLEOTIDE SEQUENCE</scope>
    <source>
        <strain evidence="7">CCMP325</strain>
    </source>
</reference>
<comment type="subcellular location">
    <subcellularLocation>
        <location evidence="1">Membrane</location>
        <topology evidence="1">Multi-pass membrane protein</topology>
    </subcellularLocation>
</comment>
<feature type="transmembrane region" description="Helical" evidence="5">
    <location>
        <begin position="506"/>
        <end position="523"/>
    </location>
</feature>
<feature type="transmembrane region" description="Helical" evidence="5">
    <location>
        <begin position="467"/>
        <end position="485"/>
    </location>
</feature>
<evidence type="ECO:0000313" key="7">
    <source>
        <dbReference type="EMBL" id="CAD8502949.1"/>
    </source>
</evidence>
<evidence type="ECO:0000259" key="6">
    <source>
        <dbReference type="Pfam" id="PF00909"/>
    </source>
</evidence>
<feature type="transmembrane region" description="Helical" evidence="5">
    <location>
        <begin position="286"/>
        <end position="307"/>
    </location>
</feature>
<feature type="transmembrane region" description="Helical" evidence="5">
    <location>
        <begin position="347"/>
        <end position="366"/>
    </location>
</feature>
<feature type="domain" description="Ammonium transporter AmtB-like" evidence="6">
    <location>
        <begin position="279"/>
        <end position="555"/>
    </location>
</feature>
<protein>
    <recommendedName>
        <fullName evidence="6">Ammonium transporter AmtB-like domain-containing protein</fullName>
    </recommendedName>
</protein>
<dbReference type="GO" id="GO:0008519">
    <property type="term" value="F:ammonium channel activity"/>
    <property type="evidence" value="ECO:0007669"/>
    <property type="project" value="InterPro"/>
</dbReference>
<feature type="transmembrane region" description="Helical" evidence="5">
    <location>
        <begin position="139"/>
        <end position="159"/>
    </location>
</feature>
<organism evidence="7">
    <name type="scientific">Hanusia phi</name>
    <dbReference type="NCBI Taxonomy" id="3032"/>
    <lineage>
        <taxon>Eukaryota</taxon>
        <taxon>Cryptophyceae</taxon>
        <taxon>Pyrenomonadales</taxon>
        <taxon>Geminigeraceae</taxon>
        <taxon>Hanusia</taxon>
    </lineage>
</organism>
<dbReference type="PANTHER" id="PTHR11730:SF60">
    <property type="entry name" value="RH50, ISOFORM D"/>
    <property type="match status" value="1"/>
</dbReference>
<feature type="transmembrane region" description="Helical" evidence="5">
    <location>
        <begin position="568"/>
        <end position="590"/>
    </location>
</feature>
<dbReference type="SUPFAM" id="SSF111352">
    <property type="entry name" value="Ammonium transporter"/>
    <property type="match status" value="1"/>
</dbReference>
<dbReference type="GO" id="GO:0005886">
    <property type="term" value="C:plasma membrane"/>
    <property type="evidence" value="ECO:0007669"/>
    <property type="project" value="TreeGrafter"/>
</dbReference>
<keyword evidence="4 5" id="KW-0472">Membrane</keyword>
<dbReference type="Gene3D" id="1.10.3430.10">
    <property type="entry name" value="Ammonium transporter AmtB like domains"/>
    <property type="match status" value="2"/>
</dbReference>
<feature type="transmembrane region" description="Helical" evidence="5">
    <location>
        <begin position="378"/>
        <end position="399"/>
    </location>
</feature>
<proteinExistence type="predicted"/>
<dbReference type="InterPro" id="IPR029020">
    <property type="entry name" value="Ammonium/urea_transptr"/>
</dbReference>
<evidence type="ECO:0000256" key="3">
    <source>
        <dbReference type="ARBA" id="ARBA00022989"/>
    </source>
</evidence>
<dbReference type="PANTHER" id="PTHR11730">
    <property type="entry name" value="AMMONIUM TRANSPORTER"/>
    <property type="match status" value="1"/>
</dbReference>
<feature type="transmembrane region" description="Helical" evidence="5">
    <location>
        <begin position="115"/>
        <end position="133"/>
    </location>
</feature>
<dbReference type="InterPro" id="IPR024041">
    <property type="entry name" value="NH4_transpt_AmtB-like_dom"/>
</dbReference>
<dbReference type="EMBL" id="HBEO01030540">
    <property type="protein sequence ID" value="CAD8502949.1"/>
    <property type="molecule type" value="Transcribed_RNA"/>
</dbReference>
<feature type="transmembrane region" description="Helical" evidence="5">
    <location>
        <begin position="319"/>
        <end position="340"/>
    </location>
</feature>
<evidence type="ECO:0000256" key="1">
    <source>
        <dbReference type="ARBA" id="ARBA00004141"/>
    </source>
</evidence>
<evidence type="ECO:0000256" key="5">
    <source>
        <dbReference type="SAM" id="Phobius"/>
    </source>
</evidence>
<evidence type="ECO:0000256" key="4">
    <source>
        <dbReference type="ARBA" id="ARBA00023136"/>
    </source>
</evidence>
<feature type="transmembrane region" description="Helical" evidence="5">
    <location>
        <begin position="42"/>
        <end position="60"/>
    </location>
</feature>
<sequence length="633" mass="70464">MVAKKIGEEEETYIAPLPYFPDLKHAKLAREKDSSPPGINHYHTTFLLFVQILLCILYGLTVQQDKFPKQQLPDPGSLENPNRIDEVPPFKRYPPGFDIFLGTARINEFKVQEHYSSFMQISIFVFVGLPWSFSFLRRYAYSAVGFGLVSACVATQIGIVSMQVVDRVHCSYLKDMLRAPDFSLNKIPLTPCPDYAGPNSGGLPCRESFVYTCKWTSPTQRWTAPPLDEIQDDFGARQLRQACYCDLWDRIVQNKTLAILQPRLAHQALLVTGHQDFNKISFSLSFMNVIDGIYATVPVMISFGVVLGKMTPIQLVPFGILNVVAYAFNLWVCTYVIGAWDHTGGCCVNHIFGACFGIAAAAISYTKGCETSENCRSRYHMDILSLFGTMLLWVTYPSYNNFYAPSFAQKAVAVNTFLAVLASAVASLLYSALFHPKFKLTITDTQRSVIAGGVAMSSNANLVSDPWVALLIGGLGGMACCFGVHKARRFWQQNLQTHDTVGVTSMHLYPGIIGWLAGIILFSPNWPGFLNQNAIYGDLQSSRYKYHLQLDQILNHNRGTGDAMRAQIYIGPMSVATGLVTGTIAGLIAIKIKRLEFKSMYLDDYFFSVPDDFYTTKVEKSGEDAIDDGTVEV</sequence>
<accession>A0A7S0F3Q8</accession>
<dbReference type="GO" id="GO:0097272">
    <property type="term" value="P:ammonium homeostasis"/>
    <property type="evidence" value="ECO:0007669"/>
    <property type="project" value="TreeGrafter"/>
</dbReference>
<dbReference type="Pfam" id="PF00909">
    <property type="entry name" value="Ammonium_transp"/>
    <property type="match status" value="1"/>
</dbReference>
<keyword evidence="2 5" id="KW-0812">Transmembrane</keyword>
<gene>
    <name evidence="7" type="ORF">HPHI1048_LOCUS20716</name>
</gene>
<name>A0A7S0F3Q8_9CRYP</name>